<sequence length="73" mass="7635">MLSNRADNQDETTPSVSDVTTVAVTGIASVGLTTVWVLSHGEAKYALVTAVSHGPSSLQVFTLEACRTENGDK</sequence>
<proteinExistence type="predicted"/>
<accession>A0A183J643</accession>
<dbReference type="WBParaSite" id="SBAD_0001172601-mRNA-1">
    <property type="protein sequence ID" value="SBAD_0001172601-mRNA-1"/>
    <property type="gene ID" value="SBAD_0001172601"/>
</dbReference>
<evidence type="ECO:0000313" key="3">
    <source>
        <dbReference type="WBParaSite" id="SBAD_0001172601-mRNA-1"/>
    </source>
</evidence>
<evidence type="ECO:0000313" key="1">
    <source>
        <dbReference type="EMBL" id="VDP39250.1"/>
    </source>
</evidence>
<keyword evidence="2" id="KW-1185">Reference proteome</keyword>
<organism evidence="3">
    <name type="scientific">Soboliphyme baturini</name>
    <dbReference type="NCBI Taxonomy" id="241478"/>
    <lineage>
        <taxon>Eukaryota</taxon>
        <taxon>Metazoa</taxon>
        <taxon>Ecdysozoa</taxon>
        <taxon>Nematoda</taxon>
        <taxon>Enoplea</taxon>
        <taxon>Dorylaimia</taxon>
        <taxon>Dioctophymatida</taxon>
        <taxon>Dioctophymatoidea</taxon>
        <taxon>Soboliphymatidae</taxon>
        <taxon>Soboliphyme</taxon>
    </lineage>
</organism>
<evidence type="ECO:0000313" key="2">
    <source>
        <dbReference type="Proteomes" id="UP000270296"/>
    </source>
</evidence>
<dbReference type="EMBL" id="UZAM01015482">
    <property type="protein sequence ID" value="VDP39250.1"/>
    <property type="molecule type" value="Genomic_DNA"/>
</dbReference>
<dbReference type="Proteomes" id="UP000270296">
    <property type="component" value="Unassembled WGS sequence"/>
</dbReference>
<reference evidence="3" key="1">
    <citation type="submission" date="2016-06" db="UniProtKB">
        <authorList>
            <consortium name="WormBaseParasite"/>
        </authorList>
    </citation>
    <scope>IDENTIFICATION</scope>
</reference>
<dbReference type="AlphaFoldDB" id="A0A183J643"/>
<name>A0A183J643_9BILA</name>
<reference evidence="1 2" key="2">
    <citation type="submission" date="2018-11" db="EMBL/GenBank/DDBJ databases">
        <authorList>
            <consortium name="Pathogen Informatics"/>
        </authorList>
    </citation>
    <scope>NUCLEOTIDE SEQUENCE [LARGE SCALE GENOMIC DNA]</scope>
</reference>
<gene>
    <name evidence="1" type="ORF">SBAD_LOCUS11338</name>
</gene>
<protein>
    <submittedName>
        <fullName evidence="3">Ldh_1_N domain-containing protein</fullName>
    </submittedName>
</protein>